<dbReference type="PANTHER" id="PTHR22603">
    <property type="entry name" value="CHOLINE/ETHANOALAMINE KINASE"/>
    <property type="match status" value="1"/>
</dbReference>
<keyword evidence="2" id="KW-0418">Kinase</keyword>
<gene>
    <name evidence="2" type="ORF">PPERSA_12534</name>
</gene>
<dbReference type="AlphaFoldDB" id="A0A0V0QB19"/>
<dbReference type="GO" id="GO:0005737">
    <property type="term" value="C:cytoplasm"/>
    <property type="evidence" value="ECO:0007669"/>
    <property type="project" value="TreeGrafter"/>
</dbReference>
<organism evidence="2 3">
    <name type="scientific">Pseudocohnilembus persalinus</name>
    <name type="common">Ciliate</name>
    <dbReference type="NCBI Taxonomy" id="266149"/>
    <lineage>
        <taxon>Eukaryota</taxon>
        <taxon>Sar</taxon>
        <taxon>Alveolata</taxon>
        <taxon>Ciliophora</taxon>
        <taxon>Intramacronucleata</taxon>
        <taxon>Oligohymenophorea</taxon>
        <taxon>Scuticociliatia</taxon>
        <taxon>Philasterida</taxon>
        <taxon>Pseudocohnilembidae</taxon>
        <taxon>Pseudocohnilembus</taxon>
    </lineage>
</organism>
<comment type="similarity">
    <text evidence="1">Belongs to the choline/ethanolamine kinase family.</text>
</comment>
<dbReference type="Gene3D" id="3.30.200.20">
    <property type="entry name" value="Phosphorylase Kinase, domain 1"/>
    <property type="match status" value="1"/>
</dbReference>
<reference evidence="2 3" key="1">
    <citation type="journal article" date="2015" name="Sci. Rep.">
        <title>Genome of the facultative scuticociliatosis pathogen Pseudocohnilembus persalinus provides insight into its virulence through horizontal gene transfer.</title>
        <authorList>
            <person name="Xiong J."/>
            <person name="Wang G."/>
            <person name="Cheng J."/>
            <person name="Tian M."/>
            <person name="Pan X."/>
            <person name="Warren A."/>
            <person name="Jiang C."/>
            <person name="Yuan D."/>
            <person name="Miao W."/>
        </authorList>
    </citation>
    <scope>NUCLEOTIDE SEQUENCE [LARGE SCALE GENOMIC DNA]</scope>
    <source>
        <strain evidence="2">36N120E</strain>
    </source>
</reference>
<proteinExistence type="inferred from homology"/>
<dbReference type="InterPro" id="IPR011009">
    <property type="entry name" value="Kinase-like_dom_sf"/>
</dbReference>
<dbReference type="Pfam" id="PF01633">
    <property type="entry name" value="Choline_kinase"/>
    <property type="match status" value="1"/>
</dbReference>
<dbReference type="SUPFAM" id="SSF56112">
    <property type="entry name" value="Protein kinase-like (PK-like)"/>
    <property type="match status" value="1"/>
</dbReference>
<dbReference type="EMBL" id="LDAU01000213">
    <property type="protein sequence ID" value="KRW99430.1"/>
    <property type="molecule type" value="Genomic_DNA"/>
</dbReference>
<dbReference type="FunCoup" id="A0A0V0QB19">
    <property type="interactions" value="22"/>
</dbReference>
<keyword evidence="3" id="KW-1185">Reference proteome</keyword>
<dbReference type="Gene3D" id="3.90.1200.10">
    <property type="match status" value="1"/>
</dbReference>
<dbReference type="GO" id="GO:0004305">
    <property type="term" value="F:ethanolamine kinase activity"/>
    <property type="evidence" value="ECO:0007669"/>
    <property type="project" value="TreeGrafter"/>
</dbReference>
<keyword evidence="2" id="KW-0808">Transferase</keyword>
<dbReference type="PANTHER" id="PTHR22603:SF93">
    <property type="entry name" value="RE24176P"/>
    <property type="match status" value="1"/>
</dbReference>
<evidence type="ECO:0000256" key="1">
    <source>
        <dbReference type="ARBA" id="ARBA00038211"/>
    </source>
</evidence>
<dbReference type="OMA" id="PLSCHEI"/>
<dbReference type="InParanoid" id="A0A0V0QB19"/>
<dbReference type="GO" id="GO:0004103">
    <property type="term" value="F:choline kinase activity"/>
    <property type="evidence" value="ECO:0007669"/>
    <property type="project" value="TreeGrafter"/>
</dbReference>
<dbReference type="OrthoDB" id="3649325at2759"/>
<sequence>MDKNLVESVLKNLKSWIKEWSTIEEKDLQFKRLTGITNRTYCVSHKKDDILPKKVLLRVFGGDVEDIFIDRSDELIVYQAAASNNLGPCIHGENKQMRAEQWIESRVLKQLEMNKPYYRRKVALLLNQFHQQKVQGIHEKPLPLKIFDDQVSIKAAKDKISEKSDIFNKEEIIKINEIQKYWLTEEEMQFMKKNLPKSEESIVFSHNDLLANNVLIDEKHKFFFIDFEYACYNYRSFDIANFFIESQFDYDVEQPPYFHLEQEMLNMDDIKDFVRYYALGSQLNLQEITLEQEDQLVENEQYFNEQIKDLNKFDKEVEDIMKEIPLFMLFSNYFWGIWAIVMSKNPEIDFDYIEFSHARLKKYQLIKETYFGK</sequence>
<name>A0A0V0QB19_PSEPJ</name>
<dbReference type="GO" id="GO:0006646">
    <property type="term" value="P:phosphatidylethanolamine biosynthetic process"/>
    <property type="evidence" value="ECO:0007669"/>
    <property type="project" value="TreeGrafter"/>
</dbReference>
<dbReference type="Proteomes" id="UP000054937">
    <property type="component" value="Unassembled WGS sequence"/>
</dbReference>
<evidence type="ECO:0000313" key="3">
    <source>
        <dbReference type="Proteomes" id="UP000054937"/>
    </source>
</evidence>
<evidence type="ECO:0000313" key="2">
    <source>
        <dbReference type="EMBL" id="KRW99430.1"/>
    </source>
</evidence>
<accession>A0A0V0QB19</accession>
<comment type="caution">
    <text evidence="2">The sequence shown here is derived from an EMBL/GenBank/DDBJ whole genome shotgun (WGS) entry which is preliminary data.</text>
</comment>
<protein>
    <submittedName>
        <fullName evidence="2">Protein kinase-like domain</fullName>
    </submittedName>
</protein>